<evidence type="ECO:0000313" key="6">
    <source>
        <dbReference type="Proteomes" id="UP000317935"/>
    </source>
</evidence>
<dbReference type="OrthoDB" id="5329768at2"/>
<dbReference type="SMART" id="SM00287">
    <property type="entry name" value="SH3b"/>
    <property type="match status" value="1"/>
</dbReference>
<dbReference type="Proteomes" id="UP000509742">
    <property type="component" value="Chromosome"/>
</dbReference>
<dbReference type="PROSITE" id="PS51781">
    <property type="entry name" value="SH3B"/>
    <property type="match status" value="1"/>
</dbReference>
<reference evidence="5 6" key="1">
    <citation type="submission" date="2019-06" db="EMBL/GenBank/DDBJ databases">
        <title>Complete genome sequence of Helicobacter suis SNTW101c.</title>
        <authorList>
            <person name="Rimbara E."/>
            <person name="Suzuki M."/>
            <person name="Matsui H."/>
            <person name="Nakamura M."/>
            <person name="Mori S."/>
            <person name="Shibayama K."/>
        </authorList>
    </citation>
    <scope>NUCLEOTIDE SEQUENCE [LARGE SCALE GENOMIC DNA]</scope>
    <source>
        <strain evidence="5 6">SNTW101c</strain>
    </source>
</reference>
<accession>A0A6J4CZL2</accession>
<evidence type="ECO:0000313" key="7">
    <source>
        <dbReference type="Proteomes" id="UP000509742"/>
    </source>
</evidence>
<feature type="transmembrane region" description="Helical" evidence="2">
    <location>
        <begin position="9"/>
        <end position="32"/>
    </location>
</feature>
<dbReference type="EMBL" id="AP023036">
    <property type="protein sequence ID" value="BCD46604.1"/>
    <property type="molecule type" value="Genomic_DNA"/>
</dbReference>
<dbReference type="RefSeq" id="WP_034375146.1">
    <property type="nucleotide sequence ID" value="NZ_AP019774.1"/>
</dbReference>
<protein>
    <recommendedName>
        <fullName evidence="3">SH3b domain-containing protein</fullName>
    </recommendedName>
</protein>
<evidence type="ECO:0000313" key="5">
    <source>
        <dbReference type="EMBL" id="BCD70937.1"/>
    </source>
</evidence>
<keyword evidence="2" id="KW-1133">Transmembrane helix</keyword>
<sequence>MAFKIYWKLYGYACGVLLLLLGLYVGVFMGLYRLGQSKTAPIAPPIGATQKTLEITQKTPENTSPTQILEPPKTQETPQNTPQDQKPPQNTPQNTEVLKPKPTTSQPQASPQNQDQDQVAAPPTPAPENTKPSYKTYYVLYSVVNVRLQPSTNSKVVAKILHGQEVQVLETKHGWGRIKSGWVFLHLLKEK</sequence>
<dbReference type="GeneID" id="56928811"/>
<evidence type="ECO:0000313" key="4">
    <source>
        <dbReference type="EMBL" id="BCD46604.1"/>
    </source>
</evidence>
<dbReference type="EMBL" id="AP019774">
    <property type="protein sequence ID" value="BCD70937.1"/>
    <property type="molecule type" value="Genomic_DNA"/>
</dbReference>
<name>A0A6J4CZL2_9HELI</name>
<dbReference type="Pfam" id="PF08239">
    <property type="entry name" value="SH3_3"/>
    <property type="match status" value="1"/>
</dbReference>
<dbReference type="AlphaFoldDB" id="A0A6J4CZL2"/>
<reference evidence="4 7" key="2">
    <citation type="submission" date="2020-04" db="EMBL/GenBank/DDBJ databases">
        <title>Genomic analysis of gastric non-Helicobacter pylori Helicobacters isolated in Japan.</title>
        <authorList>
            <person name="Suzuki M."/>
            <person name="Rimbara E."/>
        </authorList>
    </citation>
    <scope>NUCLEOTIDE SEQUENCE [LARGE SCALE GENOMIC DNA]</scope>
    <source>
        <strain evidence="4 7">NHP19-0020</strain>
    </source>
</reference>
<feature type="compositionally biased region" description="Polar residues" evidence="1">
    <location>
        <begin position="74"/>
        <end position="117"/>
    </location>
</feature>
<feature type="domain" description="SH3b" evidence="3">
    <location>
        <begin position="134"/>
        <end position="191"/>
    </location>
</feature>
<dbReference type="InterPro" id="IPR003646">
    <property type="entry name" value="SH3-like_bac-type"/>
</dbReference>
<evidence type="ECO:0000259" key="3">
    <source>
        <dbReference type="PROSITE" id="PS51781"/>
    </source>
</evidence>
<gene>
    <name evidence="4" type="ORF">NHP190020_16430</name>
    <name evidence="5" type="ORF">SNTW_15820</name>
</gene>
<proteinExistence type="predicted"/>
<evidence type="ECO:0000256" key="1">
    <source>
        <dbReference type="SAM" id="MobiDB-lite"/>
    </source>
</evidence>
<feature type="region of interest" description="Disordered" evidence="1">
    <location>
        <begin position="58"/>
        <end position="132"/>
    </location>
</feature>
<keyword evidence="2" id="KW-0472">Membrane</keyword>
<keyword evidence="7" id="KW-1185">Reference proteome</keyword>
<evidence type="ECO:0000256" key="2">
    <source>
        <dbReference type="SAM" id="Phobius"/>
    </source>
</evidence>
<feature type="compositionally biased region" description="Polar residues" evidence="1">
    <location>
        <begin position="58"/>
        <end position="67"/>
    </location>
</feature>
<organism evidence="5 6">
    <name type="scientific">Helicobacter suis</name>
    <dbReference type="NCBI Taxonomy" id="104628"/>
    <lineage>
        <taxon>Bacteria</taxon>
        <taxon>Pseudomonadati</taxon>
        <taxon>Campylobacterota</taxon>
        <taxon>Epsilonproteobacteria</taxon>
        <taxon>Campylobacterales</taxon>
        <taxon>Helicobacteraceae</taxon>
        <taxon>Helicobacter</taxon>
    </lineage>
</organism>
<dbReference type="Proteomes" id="UP000317935">
    <property type="component" value="Chromosome"/>
</dbReference>
<dbReference type="Gene3D" id="2.30.30.40">
    <property type="entry name" value="SH3 Domains"/>
    <property type="match status" value="1"/>
</dbReference>
<keyword evidence="2" id="KW-0812">Transmembrane</keyword>